<sequence length="81" mass="8881">MPMADLSQLMWQTMRRRRLSSEALAERTGIRAPRIRAFLEDGATGPVRPTHDELAELAAALVLPLPDVLVAAGIHRRLAGV</sequence>
<evidence type="ECO:0000313" key="3">
    <source>
        <dbReference type="Proteomes" id="UP000029482"/>
    </source>
</evidence>
<dbReference type="HOGENOM" id="CLU_2572363_0_0_11"/>
<dbReference type="GO" id="GO:0003677">
    <property type="term" value="F:DNA binding"/>
    <property type="evidence" value="ECO:0007669"/>
    <property type="project" value="InterPro"/>
</dbReference>
<dbReference type="EMBL" id="CP009438">
    <property type="protein sequence ID" value="AIS02208.1"/>
    <property type="molecule type" value="Genomic_DNA"/>
</dbReference>
<keyword evidence="3" id="KW-1185">Reference proteome</keyword>
<proteinExistence type="predicted"/>
<evidence type="ECO:0000313" key="2">
    <source>
        <dbReference type="EMBL" id="AIS02208.1"/>
    </source>
</evidence>
<dbReference type="AlphaFoldDB" id="A0A089XDX5"/>
<evidence type="ECO:0000259" key="1">
    <source>
        <dbReference type="Pfam" id="PF13443"/>
    </source>
</evidence>
<feature type="domain" description="HTH cro/C1-type" evidence="1">
    <location>
        <begin position="11"/>
        <end position="69"/>
    </location>
</feature>
<dbReference type="Gene3D" id="1.10.260.40">
    <property type="entry name" value="lambda repressor-like DNA-binding domains"/>
    <property type="match status" value="1"/>
</dbReference>
<protein>
    <recommendedName>
        <fullName evidence="1">HTH cro/C1-type domain-containing protein</fullName>
    </recommendedName>
</protein>
<dbReference type="eggNOG" id="ENOG5031Y9N">
    <property type="taxonomic scope" value="Bacteria"/>
</dbReference>
<dbReference type="Proteomes" id="UP000029482">
    <property type="component" value="Chromosome"/>
</dbReference>
<dbReference type="Pfam" id="PF13443">
    <property type="entry name" value="HTH_26"/>
    <property type="match status" value="1"/>
</dbReference>
<gene>
    <name evidence="2" type="ORF">SGLAU_31370</name>
</gene>
<name>A0A089XDX5_STRGA</name>
<dbReference type="SUPFAM" id="SSF47413">
    <property type="entry name" value="lambda repressor-like DNA-binding domains"/>
    <property type="match status" value="1"/>
</dbReference>
<reference evidence="3" key="1">
    <citation type="journal article" date="2015" name="J. Biotechnol.">
        <title>Complete genome sequence of the actinobacterium Streptomyces glaucescens GLA.O (DSM 40922) consisting of a linear chromosome and one linear plasmid.</title>
        <authorList>
            <person name="Ortseifen V."/>
            <person name="Winkler A."/>
            <person name="Albersmeier A."/>
            <person name="Wendler S."/>
            <person name="Puhler A."/>
            <person name="Kalinowski J."/>
            <person name="Ruckert C."/>
        </authorList>
    </citation>
    <scope>NUCLEOTIDE SEQUENCE [LARGE SCALE GENOMIC DNA]</scope>
    <source>
        <strain evidence="3">DSM 40922 / GLA O</strain>
    </source>
</reference>
<accession>A0A089XDX5</accession>
<dbReference type="KEGG" id="sgu:SGLAU_31370"/>
<organism evidence="2 3">
    <name type="scientific">Streptomyces glaucescens</name>
    <dbReference type="NCBI Taxonomy" id="1907"/>
    <lineage>
        <taxon>Bacteria</taxon>
        <taxon>Bacillati</taxon>
        <taxon>Actinomycetota</taxon>
        <taxon>Actinomycetes</taxon>
        <taxon>Kitasatosporales</taxon>
        <taxon>Streptomycetaceae</taxon>
        <taxon>Streptomyces</taxon>
    </lineage>
</organism>
<dbReference type="InterPro" id="IPR001387">
    <property type="entry name" value="Cro/C1-type_HTH"/>
</dbReference>
<dbReference type="InterPro" id="IPR010982">
    <property type="entry name" value="Lambda_DNA-bd_dom_sf"/>
</dbReference>